<dbReference type="PANTHER" id="PTHR30055:SF200">
    <property type="entry name" value="HTH-TYPE TRANSCRIPTIONAL REPRESSOR BDCR"/>
    <property type="match status" value="1"/>
</dbReference>
<dbReference type="InterPro" id="IPR036271">
    <property type="entry name" value="Tet_transcr_reg_TetR-rel_C_sf"/>
</dbReference>
<keyword evidence="1 2" id="KW-0238">DNA-binding</keyword>
<organism evidence="4 5">
    <name type="scientific">Blastococcus tunisiensis</name>
    <dbReference type="NCBI Taxonomy" id="1798228"/>
    <lineage>
        <taxon>Bacteria</taxon>
        <taxon>Bacillati</taxon>
        <taxon>Actinomycetota</taxon>
        <taxon>Actinomycetes</taxon>
        <taxon>Geodermatophilales</taxon>
        <taxon>Geodermatophilaceae</taxon>
        <taxon>Blastococcus</taxon>
    </lineage>
</organism>
<feature type="domain" description="HTH tetR-type" evidence="3">
    <location>
        <begin position="11"/>
        <end position="71"/>
    </location>
</feature>
<evidence type="ECO:0000256" key="2">
    <source>
        <dbReference type="PROSITE-ProRule" id="PRU00335"/>
    </source>
</evidence>
<dbReference type="SUPFAM" id="SSF46689">
    <property type="entry name" value="Homeodomain-like"/>
    <property type="match status" value="1"/>
</dbReference>
<gene>
    <name evidence="4" type="ORF">SAMN05216574_10811</name>
</gene>
<dbReference type="GO" id="GO:0003700">
    <property type="term" value="F:DNA-binding transcription factor activity"/>
    <property type="evidence" value="ECO:0007669"/>
    <property type="project" value="TreeGrafter"/>
</dbReference>
<dbReference type="GO" id="GO:0000976">
    <property type="term" value="F:transcription cis-regulatory region binding"/>
    <property type="evidence" value="ECO:0007669"/>
    <property type="project" value="TreeGrafter"/>
</dbReference>
<evidence type="ECO:0000256" key="1">
    <source>
        <dbReference type="ARBA" id="ARBA00023125"/>
    </source>
</evidence>
<name>A0A1I2F8H9_9ACTN</name>
<accession>A0A1I2F8H9</accession>
<dbReference type="Gene3D" id="1.10.357.10">
    <property type="entry name" value="Tetracycline Repressor, domain 2"/>
    <property type="match status" value="1"/>
</dbReference>
<proteinExistence type="predicted"/>
<dbReference type="PRINTS" id="PR00455">
    <property type="entry name" value="HTHTETR"/>
</dbReference>
<dbReference type="AlphaFoldDB" id="A0A1I2F8H9"/>
<evidence type="ECO:0000259" key="3">
    <source>
        <dbReference type="PROSITE" id="PS50977"/>
    </source>
</evidence>
<dbReference type="PANTHER" id="PTHR30055">
    <property type="entry name" value="HTH-TYPE TRANSCRIPTIONAL REGULATOR RUTR"/>
    <property type="match status" value="1"/>
</dbReference>
<feature type="DNA-binding region" description="H-T-H motif" evidence="2">
    <location>
        <begin position="34"/>
        <end position="53"/>
    </location>
</feature>
<protein>
    <submittedName>
        <fullName evidence="4">DNA-binding transcriptional regulator, AcrR family</fullName>
    </submittedName>
</protein>
<dbReference type="InterPro" id="IPR050109">
    <property type="entry name" value="HTH-type_TetR-like_transc_reg"/>
</dbReference>
<evidence type="ECO:0000313" key="4">
    <source>
        <dbReference type="EMBL" id="SFF00896.1"/>
    </source>
</evidence>
<evidence type="ECO:0000313" key="5">
    <source>
        <dbReference type="Proteomes" id="UP000198589"/>
    </source>
</evidence>
<sequence length="191" mass="20200">MADVTPPTRPSAARDRLLRSASATFYAEGIRGVGVDRIVAEAGVTRATFYRHFPSKDDLVVAYLRGIDEAIRARVGQVPEQRAAAAGLVRALAGGIGDELCTAGFRGCPFINAAAEFAEPESPVHRAVVDHRAWLGGTVARAFAVAGRPDPDEAARRFVMLRDGAMVAGYLADPATARRTLIAGVEDLLTG</sequence>
<dbReference type="Proteomes" id="UP000198589">
    <property type="component" value="Unassembled WGS sequence"/>
</dbReference>
<dbReference type="InterPro" id="IPR001647">
    <property type="entry name" value="HTH_TetR"/>
</dbReference>
<keyword evidence="5" id="KW-1185">Reference proteome</keyword>
<dbReference type="PROSITE" id="PS50977">
    <property type="entry name" value="HTH_TETR_2"/>
    <property type="match status" value="1"/>
</dbReference>
<dbReference type="SUPFAM" id="SSF48498">
    <property type="entry name" value="Tetracyclin repressor-like, C-terminal domain"/>
    <property type="match status" value="1"/>
</dbReference>
<dbReference type="Pfam" id="PF00440">
    <property type="entry name" value="TetR_N"/>
    <property type="match status" value="1"/>
</dbReference>
<dbReference type="EMBL" id="FOND01000008">
    <property type="protein sequence ID" value="SFF00896.1"/>
    <property type="molecule type" value="Genomic_DNA"/>
</dbReference>
<reference evidence="5" key="1">
    <citation type="submission" date="2016-10" db="EMBL/GenBank/DDBJ databases">
        <authorList>
            <person name="Varghese N."/>
            <person name="Submissions S."/>
        </authorList>
    </citation>
    <scope>NUCLEOTIDE SEQUENCE [LARGE SCALE GENOMIC DNA]</scope>
    <source>
        <strain evidence="5">DSM 46838</strain>
    </source>
</reference>
<dbReference type="InterPro" id="IPR009057">
    <property type="entry name" value="Homeodomain-like_sf"/>
</dbReference>